<proteinExistence type="predicted"/>
<keyword evidence="1" id="KW-0175">Coiled coil</keyword>
<evidence type="ECO:0000256" key="1">
    <source>
        <dbReference type="SAM" id="Coils"/>
    </source>
</evidence>
<keyword evidence="3" id="KW-1185">Reference proteome</keyword>
<dbReference type="STRING" id="47427.A0A2H3CI31"/>
<dbReference type="InParanoid" id="A0A2H3CI31"/>
<dbReference type="EMBL" id="KZ293713">
    <property type="protein sequence ID" value="PBK82759.1"/>
    <property type="molecule type" value="Genomic_DNA"/>
</dbReference>
<dbReference type="AlphaFoldDB" id="A0A2H3CI31"/>
<name>A0A2H3CI31_ARMGA</name>
<organism evidence="2 3">
    <name type="scientific">Armillaria gallica</name>
    <name type="common">Bulbous honey fungus</name>
    <name type="synonym">Armillaria bulbosa</name>
    <dbReference type="NCBI Taxonomy" id="47427"/>
    <lineage>
        <taxon>Eukaryota</taxon>
        <taxon>Fungi</taxon>
        <taxon>Dikarya</taxon>
        <taxon>Basidiomycota</taxon>
        <taxon>Agaricomycotina</taxon>
        <taxon>Agaricomycetes</taxon>
        <taxon>Agaricomycetidae</taxon>
        <taxon>Agaricales</taxon>
        <taxon>Marasmiineae</taxon>
        <taxon>Physalacriaceae</taxon>
        <taxon>Armillaria</taxon>
    </lineage>
</organism>
<feature type="coiled-coil region" evidence="1">
    <location>
        <begin position="72"/>
        <end position="99"/>
    </location>
</feature>
<dbReference type="Proteomes" id="UP000217790">
    <property type="component" value="Unassembled WGS sequence"/>
</dbReference>
<sequence length="236" mass="26836">MMGIRSVRYLLLHASGCYSSNIDHGIGVGSPGPLLAQFDWISTITHSPDITALFRLNDLPSPLQSFSLETSSDNLEDTRQDIQAAVDLLENLVTLLESQMSRIRSLQHDYILVLSPLHGGRCHVSRFDVCNVAEGLWYLGQVCRPLSVHSAPGYGRHLNGDLVRMLQHMLERTEHYHAPLLRHYNESFHVMERGSSAVIRKAKDPYKLLTSATALDTVLVLEERWMKIILFWWSRF</sequence>
<evidence type="ECO:0000313" key="3">
    <source>
        <dbReference type="Proteomes" id="UP000217790"/>
    </source>
</evidence>
<protein>
    <submittedName>
        <fullName evidence="2">Uncharacterized protein</fullName>
    </submittedName>
</protein>
<accession>A0A2H3CI31</accession>
<gene>
    <name evidence="2" type="ORF">ARMGADRAFT_1038419</name>
</gene>
<evidence type="ECO:0000313" key="2">
    <source>
        <dbReference type="EMBL" id="PBK82759.1"/>
    </source>
</evidence>
<reference evidence="3" key="1">
    <citation type="journal article" date="2017" name="Nat. Ecol. Evol.">
        <title>Genome expansion and lineage-specific genetic innovations in the forest pathogenic fungi Armillaria.</title>
        <authorList>
            <person name="Sipos G."/>
            <person name="Prasanna A.N."/>
            <person name="Walter M.C."/>
            <person name="O'Connor E."/>
            <person name="Balint B."/>
            <person name="Krizsan K."/>
            <person name="Kiss B."/>
            <person name="Hess J."/>
            <person name="Varga T."/>
            <person name="Slot J."/>
            <person name="Riley R."/>
            <person name="Boka B."/>
            <person name="Rigling D."/>
            <person name="Barry K."/>
            <person name="Lee J."/>
            <person name="Mihaltcheva S."/>
            <person name="LaButti K."/>
            <person name="Lipzen A."/>
            <person name="Waldron R."/>
            <person name="Moloney N.M."/>
            <person name="Sperisen C."/>
            <person name="Kredics L."/>
            <person name="Vagvoelgyi C."/>
            <person name="Patrignani A."/>
            <person name="Fitzpatrick D."/>
            <person name="Nagy I."/>
            <person name="Doyle S."/>
            <person name="Anderson J.B."/>
            <person name="Grigoriev I.V."/>
            <person name="Gueldener U."/>
            <person name="Muensterkoetter M."/>
            <person name="Nagy L.G."/>
        </authorList>
    </citation>
    <scope>NUCLEOTIDE SEQUENCE [LARGE SCALE GENOMIC DNA]</scope>
    <source>
        <strain evidence="3">Ar21-2</strain>
    </source>
</reference>